<dbReference type="InterPro" id="IPR023213">
    <property type="entry name" value="CAT-like_dom_sf"/>
</dbReference>
<dbReference type="FunFam" id="3.30.559.10:FF:000003">
    <property type="entry name" value="Acetyltransferase component of pyruvate dehydrogenase complex"/>
    <property type="match status" value="1"/>
</dbReference>
<dbReference type="SUPFAM" id="SSF47005">
    <property type="entry name" value="Peripheral subunit-binding domain of 2-oxo acid dehydrogenase complex"/>
    <property type="match status" value="1"/>
</dbReference>
<keyword evidence="5 6" id="KW-0012">Acyltransferase</keyword>
<dbReference type="PROSITE" id="PS51826">
    <property type="entry name" value="PSBD"/>
    <property type="match status" value="1"/>
</dbReference>
<dbReference type="InterPro" id="IPR006257">
    <property type="entry name" value="LAT1"/>
</dbReference>
<feature type="compositionally biased region" description="Basic and acidic residues" evidence="7">
    <location>
        <begin position="148"/>
        <end position="162"/>
    </location>
</feature>
<dbReference type="PANTHER" id="PTHR23151:SF90">
    <property type="entry name" value="DIHYDROLIPOYLLYSINE-RESIDUE ACETYLTRANSFERASE COMPONENT OF PYRUVATE DEHYDROGENASE COMPLEX, MITOCHONDRIAL-RELATED"/>
    <property type="match status" value="1"/>
</dbReference>
<dbReference type="Gene3D" id="3.30.559.10">
    <property type="entry name" value="Chloramphenicol acetyltransferase-like domain"/>
    <property type="match status" value="1"/>
</dbReference>
<accession>A0A8H3UH92</accession>
<comment type="catalytic activity">
    <reaction evidence="6">
        <text>N(6)-[(R)-dihydrolipoyl]-L-lysyl-[protein] + acetyl-CoA = N(6)-[(R)-S(8)-acetyldihydrolipoyl]-L-lysyl-[protein] + CoA</text>
        <dbReference type="Rhea" id="RHEA:17017"/>
        <dbReference type="Rhea" id="RHEA-COMP:10475"/>
        <dbReference type="Rhea" id="RHEA-COMP:10478"/>
        <dbReference type="ChEBI" id="CHEBI:57287"/>
        <dbReference type="ChEBI" id="CHEBI:57288"/>
        <dbReference type="ChEBI" id="CHEBI:83100"/>
        <dbReference type="ChEBI" id="CHEBI:83111"/>
        <dbReference type="EC" id="2.3.1.12"/>
    </reaction>
</comment>
<proteinExistence type="inferred from homology"/>
<keyword evidence="2 6" id="KW-0808">Transferase</keyword>
<dbReference type="InterPro" id="IPR003016">
    <property type="entry name" value="2-oxoA_DH_lipoyl-BS"/>
</dbReference>
<evidence type="ECO:0000256" key="5">
    <source>
        <dbReference type="ARBA" id="ARBA00023315"/>
    </source>
</evidence>
<evidence type="ECO:0000259" key="9">
    <source>
        <dbReference type="PROSITE" id="PS51826"/>
    </source>
</evidence>
<dbReference type="FunFam" id="2.40.50.100:FF:000010">
    <property type="entry name" value="Acetyltransferase component of pyruvate dehydrogenase complex"/>
    <property type="match status" value="1"/>
</dbReference>
<keyword evidence="3 6" id="KW-0450">Lipoyl</keyword>
<dbReference type="GO" id="GO:0006086">
    <property type="term" value="P:pyruvate decarboxylation to acetyl-CoA"/>
    <property type="evidence" value="ECO:0007669"/>
    <property type="project" value="InterPro"/>
</dbReference>
<comment type="similarity">
    <text evidence="1 6">Belongs to the 2-oxoacid dehydrogenase family.</text>
</comment>
<evidence type="ECO:0000313" key="11">
    <source>
        <dbReference type="Proteomes" id="UP000447873"/>
    </source>
</evidence>
<dbReference type="Proteomes" id="UP000447873">
    <property type="component" value="Unassembled WGS sequence"/>
</dbReference>
<dbReference type="Pfam" id="PF00198">
    <property type="entry name" value="2-oxoacid_dh"/>
    <property type="match status" value="1"/>
</dbReference>
<feature type="domain" description="Lipoyl-binding" evidence="8">
    <location>
        <begin position="54"/>
        <end position="130"/>
    </location>
</feature>
<evidence type="ECO:0000256" key="2">
    <source>
        <dbReference type="ARBA" id="ARBA00022679"/>
    </source>
</evidence>
<dbReference type="AlphaFoldDB" id="A0A8H3UH92"/>
<dbReference type="CDD" id="cd06849">
    <property type="entry name" value="lipoyl_domain"/>
    <property type="match status" value="1"/>
</dbReference>
<reference evidence="10 11" key="1">
    <citation type="submission" date="2018-12" db="EMBL/GenBank/DDBJ databases">
        <title>Venturia inaequalis Genome Resource.</title>
        <authorList>
            <person name="Lichtner F.J."/>
        </authorList>
    </citation>
    <scope>NUCLEOTIDE SEQUENCE [LARGE SCALE GENOMIC DNA]</scope>
    <source>
        <strain evidence="10 11">120213</strain>
    </source>
</reference>
<evidence type="ECO:0000256" key="7">
    <source>
        <dbReference type="SAM" id="MobiDB-lite"/>
    </source>
</evidence>
<comment type="caution">
    <text evidence="10">The sequence shown here is derived from an EMBL/GenBank/DDBJ whole genome shotgun (WGS) entry which is preliminary data.</text>
</comment>
<feature type="compositionally biased region" description="Polar residues" evidence="7">
    <location>
        <begin position="186"/>
        <end position="195"/>
    </location>
</feature>
<feature type="domain" description="Peripheral subunit-binding (PSBD)" evidence="9">
    <location>
        <begin position="208"/>
        <end position="245"/>
    </location>
</feature>
<dbReference type="EMBL" id="WNWS01000364">
    <property type="protein sequence ID" value="KAE9969538.1"/>
    <property type="molecule type" value="Genomic_DNA"/>
</dbReference>
<dbReference type="PROSITE" id="PS00189">
    <property type="entry name" value="LIPOYL"/>
    <property type="match status" value="1"/>
</dbReference>
<dbReference type="InterPro" id="IPR004167">
    <property type="entry name" value="PSBD"/>
</dbReference>
<dbReference type="Gene3D" id="4.10.320.10">
    <property type="entry name" value="E3-binding domain"/>
    <property type="match status" value="1"/>
</dbReference>
<protein>
    <recommendedName>
        <fullName evidence="6">Acetyltransferase component of pyruvate dehydrogenase complex</fullName>
        <ecNumber evidence="6">2.3.1.12</ecNumber>
    </recommendedName>
</protein>
<dbReference type="Pfam" id="PF02817">
    <property type="entry name" value="E3_binding"/>
    <property type="match status" value="1"/>
</dbReference>
<dbReference type="EC" id="2.3.1.12" evidence="6"/>
<sequence>MSATQLARISGRISLRTASRSTSGISLSHNAIAPRTPALSALARYYASKSFPPHSVITMPALSPTMTSGNIGTWQKKPGDTLAPGDVLVEIETDKAQMDFEFQEDGVLAKLLKESGEKDVAVGSPIAVMVEEGGDVSAFDSFTAEDAGGDKAAPKEDSKQEALDASEPPSNDSGTSPAPKKDEGSSIKSQESDSTGARLETVLDRSPKISPAAQKLALEKGVPIGQIKGSGAGGQITKQDVEKFQGAAPAAAGGAAITGPGSYEDTEATSMRKTIAKRLQESMNQNPHYFVASTISVSKLLKLRQALNSASEGKYKLSVNDFLVKAIASAALKVPTVNSSWREEGGKVTIRQHHVVDVSVAVATPVGLMTPIVKNVTGVGLQSISSQIKDLGKRARDGKLKPEEYQGGTITISNMGMNDAIDRFTAVINPPQAAIMAVGTTKKVAIPAELEDGTPSVEWDDQIIITGSFDHKVVDGAVGGEFMKELKKVIENPLELLL</sequence>
<dbReference type="InterPro" id="IPR036625">
    <property type="entry name" value="E3-bd_dom_sf"/>
</dbReference>
<comment type="subcellular location">
    <subcellularLocation>
        <location evidence="6">Mitochondrion</location>
    </subcellularLocation>
</comment>
<evidence type="ECO:0000259" key="8">
    <source>
        <dbReference type="PROSITE" id="PS50968"/>
    </source>
</evidence>
<dbReference type="SUPFAM" id="SSF52777">
    <property type="entry name" value="CoA-dependent acyltransferases"/>
    <property type="match status" value="1"/>
</dbReference>
<dbReference type="GO" id="GO:0045254">
    <property type="term" value="C:pyruvate dehydrogenase complex"/>
    <property type="evidence" value="ECO:0007669"/>
    <property type="project" value="UniProtKB-UniRule"/>
</dbReference>
<dbReference type="PANTHER" id="PTHR23151">
    <property type="entry name" value="DIHYDROLIPOAMIDE ACETYL/SUCCINYL-TRANSFERASE-RELATED"/>
    <property type="match status" value="1"/>
</dbReference>
<comment type="cofactor">
    <cofactor evidence="6">
        <name>(R)-lipoate</name>
        <dbReference type="ChEBI" id="CHEBI:83088"/>
    </cofactor>
    <text evidence="6">Binds 1 lipoyl cofactor covalently.</text>
</comment>
<dbReference type="InterPro" id="IPR011053">
    <property type="entry name" value="Single_hybrid_motif"/>
</dbReference>
<dbReference type="Pfam" id="PF00364">
    <property type="entry name" value="Biotin_lipoyl"/>
    <property type="match status" value="1"/>
</dbReference>
<keyword evidence="4" id="KW-0809">Transit peptide</keyword>
<evidence type="ECO:0000256" key="1">
    <source>
        <dbReference type="ARBA" id="ARBA00007317"/>
    </source>
</evidence>
<evidence type="ECO:0000313" key="10">
    <source>
        <dbReference type="EMBL" id="KAE9969538.1"/>
    </source>
</evidence>
<dbReference type="SUPFAM" id="SSF51230">
    <property type="entry name" value="Single hybrid motif"/>
    <property type="match status" value="1"/>
</dbReference>
<evidence type="ECO:0000256" key="4">
    <source>
        <dbReference type="ARBA" id="ARBA00022946"/>
    </source>
</evidence>
<dbReference type="InterPro" id="IPR001078">
    <property type="entry name" value="2-oxoacid_DH_actylTfrase"/>
</dbReference>
<dbReference type="Gene3D" id="2.40.50.100">
    <property type="match status" value="1"/>
</dbReference>
<gene>
    <name evidence="10" type="ORF">EG328_006819</name>
</gene>
<dbReference type="NCBIfam" id="TIGR01349">
    <property type="entry name" value="PDHac_trf_mito"/>
    <property type="match status" value="1"/>
</dbReference>
<dbReference type="GO" id="GO:0005739">
    <property type="term" value="C:mitochondrion"/>
    <property type="evidence" value="ECO:0007669"/>
    <property type="project" value="UniProtKB-SubCell"/>
</dbReference>
<dbReference type="GO" id="GO:0004742">
    <property type="term" value="F:dihydrolipoyllysine-residue acetyltransferase activity"/>
    <property type="evidence" value="ECO:0007669"/>
    <property type="project" value="UniProtKB-UniRule"/>
</dbReference>
<comment type="function">
    <text evidence="6">The pyruvate dehydrogenase complex catalyzes the overall conversion of pyruvate to acetyl-CoA and CO(2).</text>
</comment>
<dbReference type="InterPro" id="IPR000089">
    <property type="entry name" value="Biotin_lipoyl"/>
</dbReference>
<feature type="region of interest" description="Disordered" evidence="7">
    <location>
        <begin position="140"/>
        <end position="206"/>
    </location>
</feature>
<evidence type="ECO:0000256" key="3">
    <source>
        <dbReference type="ARBA" id="ARBA00022823"/>
    </source>
</evidence>
<name>A0A8H3UH92_VENIN</name>
<evidence type="ECO:0000256" key="6">
    <source>
        <dbReference type="RuleBase" id="RU361137"/>
    </source>
</evidence>
<dbReference type="InterPro" id="IPR045257">
    <property type="entry name" value="E2/Pdx1"/>
</dbReference>
<dbReference type="PROSITE" id="PS50968">
    <property type="entry name" value="BIOTINYL_LIPOYL"/>
    <property type="match status" value="1"/>
</dbReference>
<organism evidence="10 11">
    <name type="scientific">Venturia inaequalis</name>
    <name type="common">Apple scab fungus</name>
    <dbReference type="NCBI Taxonomy" id="5025"/>
    <lineage>
        <taxon>Eukaryota</taxon>
        <taxon>Fungi</taxon>
        <taxon>Dikarya</taxon>
        <taxon>Ascomycota</taxon>
        <taxon>Pezizomycotina</taxon>
        <taxon>Dothideomycetes</taxon>
        <taxon>Pleosporomycetidae</taxon>
        <taxon>Venturiales</taxon>
        <taxon>Venturiaceae</taxon>
        <taxon>Venturia</taxon>
    </lineage>
</organism>